<comment type="caution">
    <text evidence="5">The sequence shown here is derived from an EMBL/GenBank/DDBJ whole genome shotgun (WGS) entry which is preliminary data.</text>
</comment>
<dbReference type="Pfam" id="PF03960">
    <property type="entry name" value="ArsC"/>
    <property type="match status" value="1"/>
</dbReference>
<dbReference type="Proteomes" id="UP001202134">
    <property type="component" value="Unassembled WGS sequence"/>
</dbReference>
<comment type="similarity">
    <text evidence="1 3 4">Belongs to the ArsC family.</text>
</comment>
<protein>
    <recommendedName>
        <fullName evidence="4">Arsenate reductase</fullName>
        <ecNumber evidence="4">1.20.4.1</ecNumber>
    </recommendedName>
</protein>
<evidence type="ECO:0000256" key="3">
    <source>
        <dbReference type="PROSITE-ProRule" id="PRU01282"/>
    </source>
</evidence>
<dbReference type="NCBIfam" id="TIGR00014">
    <property type="entry name" value="arsC"/>
    <property type="match status" value="1"/>
</dbReference>
<sequence length="116" mass="12993">MTNVTLYHNPRCSKSRQTLALLEENHAKVTIVEYLKTVPTAEDINQILSLLAISPRELMRTKETEYKEQNLADESLTDAQLVQAMITTPKLIERPIALANNKAAIGRPPENVLAIL</sequence>
<keyword evidence="2 4" id="KW-0560">Oxidoreductase</keyword>
<comment type="catalytic activity">
    <reaction evidence="4">
        <text>[glutaredoxin]-dithiol + arsenate + glutathione + H(+) = glutathionyl-S-S-[glutaredoxin] + arsenite + H2O</text>
        <dbReference type="Rhea" id="RHEA:22016"/>
        <dbReference type="Rhea" id="RHEA-COMP:10729"/>
        <dbReference type="Rhea" id="RHEA-COMP:17668"/>
        <dbReference type="ChEBI" id="CHEBI:15377"/>
        <dbReference type="ChEBI" id="CHEBI:15378"/>
        <dbReference type="ChEBI" id="CHEBI:29242"/>
        <dbReference type="ChEBI" id="CHEBI:29950"/>
        <dbReference type="ChEBI" id="CHEBI:48597"/>
        <dbReference type="ChEBI" id="CHEBI:57925"/>
        <dbReference type="ChEBI" id="CHEBI:146199"/>
        <dbReference type="EC" id="1.20.4.1"/>
    </reaction>
</comment>
<dbReference type="PANTHER" id="PTHR30041">
    <property type="entry name" value="ARSENATE REDUCTASE"/>
    <property type="match status" value="1"/>
</dbReference>
<dbReference type="RefSeq" id="WP_102526231.1">
    <property type="nucleotide sequence ID" value="NZ_JAKIKU010000005.1"/>
</dbReference>
<dbReference type="InterPro" id="IPR006659">
    <property type="entry name" value="Arsenate_reductase"/>
</dbReference>
<organism evidence="5 6">
    <name type="scientific">Shewanella electrodiphila</name>
    <dbReference type="NCBI Taxonomy" id="934143"/>
    <lineage>
        <taxon>Bacteria</taxon>
        <taxon>Pseudomonadati</taxon>
        <taxon>Pseudomonadota</taxon>
        <taxon>Gammaproteobacteria</taxon>
        <taxon>Alteromonadales</taxon>
        <taxon>Shewanellaceae</taxon>
        <taxon>Shewanella</taxon>
    </lineage>
</organism>
<dbReference type="PANTHER" id="PTHR30041:SF4">
    <property type="entry name" value="ARSENATE REDUCTASE"/>
    <property type="match status" value="1"/>
</dbReference>
<gene>
    <name evidence="5" type="primary">arsC</name>
    <name evidence="5" type="ORF">L2737_11535</name>
</gene>
<evidence type="ECO:0000256" key="1">
    <source>
        <dbReference type="ARBA" id="ARBA00007198"/>
    </source>
</evidence>
<dbReference type="GO" id="GO:0008794">
    <property type="term" value="F:arsenate reductase (glutaredoxin) activity"/>
    <property type="evidence" value="ECO:0007669"/>
    <property type="project" value="UniProtKB-EC"/>
</dbReference>
<dbReference type="PROSITE" id="PS51353">
    <property type="entry name" value="ARSC"/>
    <property type="match status" value="1"/>
</dbReference>
<keyword evidence="6" id="KW-1185">Reference proteome</keyword>
<name>A0ABT0KQ28_9GAMM</name>
<dbReference type="SUPFAM" id="SSF52833">
    <property type="entry name" value="Thioredoxin-like"/>
    <property type="match status" value="1"/>
</dbReference>
<dbReference type="EC" id="1.20.4.1" evidence="4"/>
<evidence type="ECO:0000313" key="6">
    <source>
        <dbReference type="Proteomes" id="UP001202134"/>
    </source>
</evidence>
<evidence type="ECO:0000256" key="4">
    <source>
        <dbReference type="RuleBase" id="RU362029"/>
    </source>
</evidence>
<dbReference type="Gene3D" id="3.40.30.10">
    <property type="entry name" value="Glutaredoxin"/>
    <property type="match status" value="1"/>
</dbReference>
<evidence type="ECO:0000313" key="5">
    <source>
        <dbReference type="EMBL" id="MCL1045957.1"/>
    </source>
</evidence>
<dbReference type="InterPro" id="IPR006660">
    <property type="entry name" value="Arsenate_reductase-like"/>
</dbReference>
<evidence type="ECO:0000256" key="2">
    <source>
        <dbReference type="ARBA" id="ARBA00023002"/>
    </source>
</evidence>
<dbReference type="EMBL" id="JAKIKU010000005">
    <property type="protein sequence ID" value="MCL1045957.1"/>
    <property type="molecule type" value="Genomic_DNA"/>
</dbReference>
<dbReference type="InterPro" id="IPR036249">
    <property type="entry name" value="Thioredoxin-like_sf"/>
</dbReference>
<dbReference type="CDD" id="cd03034">
    <property type="entry name" value="ArsC_ArsC"/>
    <property type="match status" value="1"/>
</dbReference>
<accession>A0ABT0KQ28</accession>
<reference evidence="5 6" key="1">
    <citation type="submission" date="2022-01" db="EMBL/GenBank/DDBJ databases">
        <title>Whole genome-based taxonomy of the Shewanellaceae.</title>
        <authorList>
            <person name="Martin-Rodriguez A.J."/>
        </authorList>
    </citation>
    <scope>NUCLEOTIDE SEQUENCE [LARGE SCALE GENOMIC DNA]</scope>
    <source>
        <strain evidence="5 6">DSM 24955</strain>
    </source>
</reference>
<proteinExistence type="inferred from homology"/>